<dbReference type="RefSeq" id="WP_015617405.1">
    <property type="nucleotide sequence ID" value="NC_021182.1"/>
</dbReference>
<dbReference type="PATRIC" id="fig|86416.3.peg.4428"/>
<dbReference type="KEGG" id="cpas:Clopa_4422"/>
<accession>R4KF20</accession>
<dbReference type="GO" id="GO:0005829">
    <property type="term" value="C:cytosol"/>
    <property type="evidence" value="ECO:0007669"/>
    <property type="project" value="TreeGrafter"/>
</dbReference>
<protein>
    <submittedName>
        <fullName evidence="1">Uncharacterized protein, YhcH/YjgK/YiaL family</fullName>
    </submittedName>
</protein>
<dbReference type="SUPFAM" id="SSF51197">
    <property type="entry name" value="Clavaminate synthase-like"/>
    <property type="match status" value="1"/>
</dbReference>
<dbReference type="PANTHER" id="PTHR34986:SF1">
    <property type="entry name" value="PROTEIN YIAL"/>
    <property type="match status" value="1"/>
</dbReference>
<keyword evidence="2" id="KW-1185">Reference proteome</keyword>
<dbReference type="InterPro" id="IPR004375">
    <property type="entry name" value="NanQ/TabA/YiaL"/>
</dbReference>
<sequence length="151" mass="17674">MILDKLENINLYANVNSNFEKAFKFLTDNDLEKLTDGRHEIDSDNVYASVQSYATKNNSENKWESHEKYIDIQFIVKGKETIVWSPIDQLILQEEYSKEKDVTFYREGSYSSKINLKEKYFCILFPEDGHKPGCVFDGEMNVKKIVVKIKL</sequence>
<gene>
    <name evidence="1" type="ORF">Clopa_4422</name>
</gene>
<evidence type="ECO:0000313" key="1">
    <source>
        <dbReference type="EMBL" id="AGK99134.1"/>
    </source>
</evidence>
<reference evidence="1 2" key="1">
    <citation type="submission" date="2012-01" db="EMBL/GenBank/DDBJ databases">
        <title>Complete sequence of chromosome of Clostridium pasteurianum BC1.</title>
        <authorList>
            <consortium name="US DOE Joint Genome Institute"/>
            <person name="Lucas S."/>
            <person name="Han J."/>
            <person name="Lapidus A."/>
            <person name="Cheng J.-F."/>
            <person name="Goodwin L."/>
            <person name="Pitluck S."/>
            <person name="Peters L."/>
            <person name="Mikhailova N."/>
            <person name="Teshima H."/>
            <person name="Detter J.C."/>
            <person name="Han C."/>
            <person name="Tapia R."/>
            <person name="Land M."/>
            <person name="Hauser L."/>
            <person name="Kyrpides N."/>
            <person name="Ivanova N."/>
            <person name="Pagani I."/>
            <person name="Dunn J."/>
            <person name="Taghavi S."/>
            <person name="Francis A."/>
            <person name="van der Lelie D."/>
            <person name="Woyke T."/>
        </authorList>
    </citation>
    <scope>NUCLEOTIDE SEQUENCE [LARGE SCALE GENOMIC DNA]</scope>
    <source>
        <strain evidence="1 2">BC1</strain>
    </source>
</reference>
<organism evidence="1 2">
    <name type="scientific">Clostridium pasteurianum BC1</name>
    <dbReference type="NCBI Taxonomy" id="86416"/>
    <lineage>
        <taxon>Bacteria</taxon>
        <taxon>Bacillati</taxon>
        <taxon>Bacillota</taxon>
        <taxon>Clostridia</taxon>
        <taxon>Eubacteriales</taxon>
        <taxon>Clostridiaceae</taxon>
        <taxon>Clostridium</taxon>
    </lineage>
</organism>
<dbReference type="Proteomes" id="UP000013523">
    <property type="component" value="Chromosome"/>
</dbReference>
<name>R4KF20_CLOPA</name>
<proteinExistence type="predicted"/>
<dbReference type="EMBL" id="CP003261">
    <property type="protein sequence ID" value="AGK99134.1"/>
    <property type="molecule type" value="Genomic_DNA"/>
</dbReference>
<dbReference type="Gene3D" id="2.60.120.370">
    <property type="entry name" value="YhcH/YjgK/YiaL"/>
    <property type="match status" value="1"/>
</dbReference>
<dbReference type="AlphaFoldDB" id="R4KF20"/>
<dbReference type="InterPro" id="IPR037012">
    <property type="entry name" value="NanQ/TabA/YiaL_sf"/>
</dbReference>
<dbReference type="PANTHER" id="PTHR34986">
    <property type="entry name" value="EVOLVED BETA-GALACTOSIDASE SUBUNIT BETA"/>
    <property type="match status" value="1"/>
</dbReference>
<dbReference type="HOGENOM" id="CLU_107139_2_0_9"/>
<evidence type="ECO:0000313" key="2">
    <source>
        <dbReference type="Proteomes" id="UP000013523"/>
    </source>
</evidence>
<dbReference type="NCBIfam" id="TIGR00022">
    <property type="entry name" value="YhcH/YjgK/YiaL family protein"/>
    <property type="match status" value="1"/>
</dbReference>
<dbReference type="OrthoDB" id="9792756at2"/>
<dbReference type="Pfam" id="PF04074">
    <property type="entry name" value="DUF386"/>
    <property type="match status" value="1"/>
</dbReference>
<dbReference type="eggNOG" id="COG2731">
    <property type="taxonomic scope" value="Bacteria"/>
</dbReference>